<evidence type="ECO:0000256" key="2">
    <source>
        <dbReference type="ARBA" id="ARBA00006528"/>
    </source>
</evidence>
<evidence type="ECO:0000256" key="1">
    <source>
        <dbReference type="ARBA" id="ARBA00004141"/>
    </source>
</evidence>
<sequence length="337" mass="36623">RCDPSLLDLQSKCAGCCDLIVSNFFQSFESCGVITMIVLLTTMVSLGCTMEIGKIKEHLVRPQGVFTALIAQFGIMPLTAFVLARCFELSPVEAVTVLICGCCPGGNLSNIFAFAMQGDMNLSIVMTASSTVLALGMMPLLLYVYTRGLSNEGPVIPYAGIFLSLAVTLIPCGVGIYINFRYHKYSRIVLKVSNCCVGMVILIMAAMAIGILSGFHIGSSIWSVLSPTLISIAALMPALGYLLGYFIATGFHLPMNRWTIAMETGCQNIQLCMAILKVVFPVEVIGSLFLFPLLYVLFQILWVLLAIIFINFYRCCKNPPEPTCGEYTTPELSFGGN</sequence>
<feature type="transmembrane region" description="Helical" evidence="7">
    <location>
        <begin position="64"/>
        <end position="83"/>
    </location>
</feature>
<protein>
    <submittedName>
        <fullName evidence="8">Solute carrier family 10 member 1</fullName>
    </submittedName>
</protein>
<accession>A0A8C4QXX3</accession>
<comment type="subcellular location">
    <subcellularLocation>
        <location evidence="1">Membrane</location>
        <topology evidence="1">Multi-pass membrane protein</topology>
    </subcellularLocation>
</comment>
<dbReference type="OMA" id="INHWAPR"/>
<evidence type="ECO:0000313" key="8">
    <source>
        <dbReference type="Ensembl" id="ENSEBUP00000021227.1"/>
    </source>
</evidence>
<dbReference type="AlphaFoldDB" id="A0A8C4QXX3"/>
<evidence type="ECO:0000256" key="4">
    <source>
        <dbReference type="ARBA" id="ARBA00022847"/>
    </source>
</evidence>
<keyword evidence="9" id="KW-1185">Reference proteome</keyword>
<feature type="transmembrane region" description="Helical" evidence="7">
    <location>
        <begin position="156"/>
        <end position="180"/>
    </location>
</feature>
<dbReference type="PANTHER" id="PTHR10361">
    <property type="entry name" value="SODIUM-BILE ACID COTRANSPORTER"/>
    <property type="match status" value="1"/>
</dbReference>
<feature type="transmembrane region" description="Helical" evidence="7">
    <location>
        <begin position="33"/>
        <end position="52"/>
    </location>
</feature>
<feature type="transmembrane region" description="Helical" evidence="7">
    <location>
        <begin position="229"/>
        <end position="248"/>
    </location>
</feature>
<reference evidence="8" key="1">
    <citation type="submission" date="2025-08" db="UniProtKB">
        <authorList>
            <consortium name="Ensembl"/>
        </authorList>
    </citation>
    <scope>IDENTIFICATION</scope>
</reference>
<evidence type="ECO:0000256" key="5">
    <source>
        <dbReference type="ARBA" id="ARBA00022989"/>
    </source>
</evidence>
<dbReference type="Gene3D" id="1.20.1530.20">
    <property type="match status" value="1"/>
</dbReference>
<feature type="transmembrane region" description="Helical" evidence="7">
    <location>
        <begin position="95"/>
        <end position="115"/>
    </location>
</feature>
<dbReference type="Pfam" id="PF01758">
    <property type="entry name" value="SBF"/>
    <property type="match status" value="1"/>
</dbReference>
<keyword evidence="5 7" id="KW-1133">Transmembrane helix</keyword>
<name>A0A8C4QXX3_EPTBU</name>
<dbReference type="GO" id="GO:0008508">
    <property type="term" value="F:bile acid:sodium symporter activity"/>
    <property type="evidence" value="ECO:0007669"/>
    <property type="project" value="TreeGrafter"/>
</dbReference>
<comment type="similarity">
    <text evidence="2">Belongs to the bile acid:sodium symporter (BASS) (TC 2.A.28) family.</text>
</comment>
<organism evidence="8 9">
    <name type="scientific">Eptatretus burgeri</name>
    <name type="common">Inshore hagfish</name>
    <dbReference type="NCBI Taxonomy" id="7764"/>
    <lineage>
        <taxon>Eukaryota</taxon>
        <taxon>Metazoa</taxon>
        <taxon>Chordata</taxon>
        <taxon>Craniata</taxon>
        <taxon>Vertebrata</taxon>
        <taxon>Cyclostomata</taxon>
        <taxon>Myxini</taxon>
        <taxon>Myxiniformes</taxon>
        <taxon>Myxinidae</taxon>
        <taxon>Eptatretinae</taxon>
        <taxon>Eptatretus</taxon>
    </lineage>
</organism>
<dbReference type="GO" id="GO:0016020">
    <property type="term" value="C:membrane"/>
    <property type="evidence" value="ECO:0007669"/>
    <property type="project" value="UniProtKB-SubCell"/>
</dbReference>
<evidence type="ECO:0000256" key="6">
    <source>
        <dbReference type="ARBA" id="ARBA00023136"/>
    </source>
</evidence>
<dbReference type="InterPro" id="IPR038770">
    <property type="entry name" value="Na+/solute_symporter_sf"/>
</dbReference>
<proteinExistence type="inferred from homology"/>
<dbReference type="Ensembl" id="ENSEBUT00000021803.1">
    <property type="protein sequence ID" value="ENSEBUP00000021227.1"/>
    <property type="gene ID" value="ENSEBUG00000013119.1"/>
</dbReference>
<feature type="transmembrane region" description="Helical" evidence="7">
    <location>
        <begin position="122"/>
        <end position="144"/>
    </location>
</feature>
<keyword evidence="3 7" id="KW-0812">Transmembrane</keyword>
<evidence type="ECO:0000256" key="3">
    <source>
        <dbReference type="ARBA" id="ARBA00022692"/>
    </source>
</evidence>
<dbReference type="Proteomes" id="UP000694388">
    <property type="component" value="Unplaced"/>
</dbReference>
<keyword evidence="4" id="KW-0769">Symport</keyword>
<evidence type="ECO:0000256" key="7">
    <source>
        <dbReference type="SAM" id="Phobius"/>
    </source>
</evidence>
<reference evidence="8" key="2">
    <citation type="submission" date="2025-09" db="UniProtKB">
        <authorList>
            <consortium name="Ensembl"/>
        </authorList>
    </citation>
    <scope>IDENTIFICATION</scope>
</reference>
<evidence type="ECO:0000313" key="9">
    <source>
        <dbReference type="Proteomes" id="UP000694388"/>
    </source>
</evidence>
<dbReference type="InterPro" id="IPR004710">
    <property type="entry name" value="Bilac:Na_transpt"/>
</dbReference>
<keyword evidence="6 7" id="KW-0472">Membrane</keyword>
<dbReference type="PANTHER" id="PTHR10361:SF40">
    <property type="entry name" value="HEPATIC SODIUM_BILE ACID COTRANSPORTER"/>
    <property type="match status" value="1"/>
</dbReference>
<dbReference type="GeneTree" id="ENSGT00950000182808"/>
<dbReference type="InterPro" id="IPR002657">
    <property type="entry name" value="BilAc:Na_symport/Acr3"/>
</dbReference>
<feature type="transmembrane region" description="Helical" evidence="7">
    <location>
        <begin position="192"/>
        <end position="217"/>
    </location>
</feature>
<feature type="transmembrane region" description="Helical" evidence="7">
    <location>
        <begin position="296"/>
        <end position="313"/>
    </location>
</feature>
<keyword evidence="4" id="KW-0813">Transport</keyword>
<feature type="transmembrane region" description="Helical" evidence="7">
    <location>
        <begin position="269"/>
        <end position="290"/>
    </location>
</feature>